<dbReference type="CDD" id="cd14394">
    <property type="entry name" value="UBA_BIRC2_3"/>
    <property type="match status" value="1"/>
</dbReference>
<organism evidence="14 15">
    <name type="scientific">Apodemus speciosus</name>
    <name type="common">Large Japanese field mouse</name>
    <dbReference type="NCBI Taxonomy" id="105296"/>
    <lineage>
        <taxon>Eukaryota</taxon>
        <taxon>Metazoa</taxon>
        <taxon>Chordata</taxon>
        <taxon>Craniata</taxon>
        <taxon>Vertebrata</taxon>
        <taxon>Euteleostomi</taxon>
        <taxon>Mammalia</taxon>
        <taxon>Eutheria</taxon>
        <taxon>Euarchontoglires</taxon>
        <taxon>Glires</taxon>
        <taxon>Rodentia</taxon>
        <taxon>Myomorpha</taxon>
        <taxon>Muroidea</taxon>
        <taxon>Muridae</taxon>
        <taxon>Murinae</taxon>
        <taxon>Apodemus</taxon>
    </lineage>
</organism>
<dbReference type="InterPro" id="IPR011029">
    <property type="entry name" value="DEATH-like_dom_sf"/>
</dbReference>
<accession>A0ABQ0F432</accession>
<evidence type="ECO:0000256" key="1">
    <source>
        <dbReference type="ARBA" id="ARBA00004123"/>
    </source>
</evidence>
<evidence type="ECO:0000256" key="8">
    <source>
        <dbReference type="ARBA" id="ARBA00022771"/>
    </source>
</evidence>
<evidence type="ECO:0000313" key="15">
    <source>
        <dbReference type="Proteomes" id="UP001623349"/>
    </source>
</evidence>
<dbReference type="PROSITE" id="PS50089">
    <property type="entry name" value="ZF_RING_2"/>
    <property type="match status" value="1"/>
</dbReference>
<dbReference type="Pfam" id="PF13920">
    <property type="entry name" value="zf-C3HC4_3"/>
    <property type="match status" value="1"/>
</dbReference>
<dbReference type="Gene3D" id="1.10.8.10">
    <property type="entry name" value="DNA helicase RuvA subunit, C-terminal domain"/>
    <property type="match status" value="1"/>
</dbReference>
<comment type="caution">
    <text evidence="14">The sequence shown here is derived from an EMBL/GenBank/DDBJ whole genome shotgun (WGS) entry which is preliminary data.</text>
</comment>
<dbReference type="SUPFAM" id="SSF57924">
    <property type="entry name" value="Inhibitor of apoptosis (IAP) repeat"/>
    <property type="match status" value="3"/>
</dbReference>
<comment type="subcellular location">
    <subcellularLocation>
        <location evidence="2">Cytoplasm</location>
    </subcellularLocation>
    <subcellularLocation>
        <location evidence="1">Nucleus</location>
    </subcellularLocation>
</comment>
<dbReference type="InterPro" id="IPR001370">
    <property type="entry name" value="BIR_rpt"/>
</dbReference>
<evidence type="ECO:0000256" key="10">
    <source>
        <dbReference type="ARBA" id="ARBA00023242"/>
    </source>
</evidence>
<dbReference type="SMART" id="SM00238">
    <property type="entry name" value="BIR"/>
    <property type="match status" value="3"/>
</dbReference>
<protein>
    <submittedName>
        <fullName evidence="14">Baculoviral IAP repeat-containing protein 3</fullName>
    </submittedName>
</protein>
<dbReference type="Pfam" id="PF00619">
    <property type="entry name" value="CARD"/>
    <property type="match status" value="1"/>
</dbReference>
<keyword evidence="9" id="KW-0862">Zinc</keyword>
<dbReference type="InterPro" id="IPR050784">
    <property type="entry name" value="IAP"/>
</dbReference>
<dbReference type="InterPro" id="IPR041933">
    <property type="entry name" value="BIRC2/BIRC3_UBA"/>
</dbReference>
<dbReference type="PANTHER" id="PTHR10044">
    <property type="entry name" value="INHIBITOR OF APOPTOSIS"/>
    <property type="match status" value="1"/>
</dbReference>
<dbReference type="Proteomes" id="UP001623349">
    <property type="component" value="Unassembled WGS sequence"/>
</dbReference>
<name>A0ABQ0F432_APOSI</name>
<evidence type="ECO:0000256" key="2">
    <source>
        <dbReference type="ARBA" id="ARBA00004496"/>
    </source>
</evidence>
<dbReference type="SMART" id="SM00114">
    <property type="entry name" value="CARD"/>
    <property type="match status" value="1"/>
</dbReference>
<dbReference type="PROSITE" id="PS01282">
    <property type="entry name" value="BIR_REPEAT_1"/>
    <property type="match status" value="3"/>
</dbReference>
<dbReference type="Gene3D" id="1.10.1170.10">
    <property type="entry name" value="Inhibitor Of Apoptosis Protein (2mihbC-IAP-1), Chain A"/>
    <property type="match status" value="3"/>
</dbReference>
<dbReference type="CDD" id="cd08329">
    <property type="entry name" value="CARD_BIRC2_BIRC3"/>
    <property type="match status" value="1"/>
</dbReference>
<dbReference type="EMBL" id="BAAFST010000009">
    <property type="protein sequence ID" value="GAB1293855.1"/>
    <property type="molecule type" value="Genomic_DNA"/>
</dbReference>
<dbReference type="InterPro" id="IPR001315">
    <property type="entry name" value="CARD"/>
</dbReference>
<feature type="domain" description="CARD" evidence="13">
    <location>
        <begin position="469"/>
        <end position="558"/>
    </location>
</feature>
<dbReference type="Pfam" id="PF21290">
    <property type="entry name" value="UBA_BIRC2-3"/>
    <property type="match status" value="1"/>
</dbReference>
<sequence>MYQPSSKTDQSHAPNYIPRERLAPSPRCHLTMSMGQDSAFLAKLKRSADTFELKYDFSCELYRLSTYSAFPRGVPVSERSLARAGFYYTGVNDKVKCFCCGLKLDNWKQGDSPLEKHRKLYPSCSFVQTLNPANSLEAGPQPPLPSAVMSTMPPCFAGSENTGYFSGSYSSYPSDPVNFQANQDCPALSTSPYRFAMSTEKARLLTYQTWPLSFLSPAELARAGFYYIGPGDRVACFACGGKLSNWEPKDDAVSEHQRHFPSCPFLKDLGQSASRYTASNLSMQTHAARVRTFSNWPSAAPVHPQELASAGFYYTGHSDDVKCFCCDGGLRCWESGDDPWVEHAKWFPRCEYLIRIKGQGFVSQVQASYPHLLEQLLSTSESPEDENAEAAIVHFGAGESSEDVVMMSTPVVKAALEMGFSRSLVRQTVQRQILATGENYRTVSDLVIGLLDAEDEMREEQTEQAAEERESDDLALIRKNKMVLFQHLTCVTPMLDCLLSARAITDQEYDAVKQKPHTLQARALIDTVLAKGNTAATSFRNSLQEIDPALYRDIFVQRDIRSLPTDDITVLPMEEQLRKLQEERTCKVCMDREVSIVFIPCGHLVVCRDCAPSLRKCPICRGTIKGTVRTFLS</sequence>
<dbReference type="CDD" id="cd00022">
    <property type="entry name" value="BIR"/>
    <property type="match status" value="3"/>
</dbReference>
<keyword evidence="15" id="KW-1185">Reference proteome</keyword>
<dbReference type="PROSITE" id="PS50209">
    <property type="entry name" value="CARD"/>
    <property type="match status" value="1"/>
</dbReference>
<feature type="domain" description="RING-type" evidence="12">
    <location>
        <begin position="586"/>
        <end position="621"/>
    </location>
</feature>
<dbReference type="PROSITE" id="PS50143">
    <property type="entry name" value="BIR_REPEAT_2"/>
    <property type="match status" value="3"/>
</dbReference>
<evidence type="ECO:0000313" key="14">
    <source>
        <dbReference type="EMBL" id="GAB1293855.1"/>
    </source>
</evidence>
<evidence type="ECO:0000256" key="9">
    <source>
        <dbReference type="ARBA" id="ARBA00022833"/>
    </source>
</evidence>
<comment type="similarity">
    <text evidence="3">Belongs to the IAP family.</text>
</comment>
<keyword evidence="5" id="KW-0053">Apoptosis</keyword>
<evidence type="ECO:0000259" key="13">
    <source>
        <dbReference type="PROSITE" id="PS50209"/>
    </source>
</evidence>
<dbReference type="CDD" id="cd16713">
    <property type="entry name" value="RING-HC_BIRC2_3_7"/>
    <property type="match status" value="1"/>
</dbReference>
<evidence type="ECO:0000259" key="12">
    <source>
        <dbReference type="PROSITE" id="PS50089"/>
    </source>
</evidence>
<keyword evidence="10" id="KW-0539">Nucleus</keyword>
<proteinExistence type="inferred from homology"/>
<keyword evidence="8 11" id="KW-0863">Zinc-finger</keyword>
<keyword evidence="4" id="KW-0963">Cytoplasm</keyword>
<dbReference type="Gene3D" id="1.10.533.10">
    <property type="entry name" value="Death Domain, Fas"/>
    <property type="match status" value="1"/>
</dbReference>
<reference evidence="14 15" key="1">
    <citation type="submission" date="2024-08" db="EMBL/GenBank/DDBJ databases">
        <title>The draft genome of Apodemus speciosus.</title>
        <authorList>
            <person name="Nabeshima K."/>
            <person name="Suzuki S."/>
            <person name="Onuma M."/>
        </authorList>
    </citation>
    <scope>NUCLEOTIDE SEQUENCE [LARGE SCALE GENOMIC DNA]</scope>
    <source>
        <strain evidence="14">IB14-021</strain>
    </source>
</reference>
<dbReference type="InterPro" id="IPR001841">
    <property type="entry name" value="Znf_RING"/>
</dbReference>
<evidence type="ECO:0000256" key="7">
    <source>
        <dbReference type="ARBA" id="ARBA00022737"/>
    </source>
</evidence>
<dbReference type="PANTHER" id="PTHR10044:SF178">
    <property type="entry name" value="BACULOVIRAL IAP REPEAT-CONTAINING PROTEIN 3"/>
    <property type="match status" value="1"/>
</dbReference>
<dbReference type="SMART" id="SM00184">
    <property type="entry name" value="RING"/>
    <property type="match status" value="1"/>
</dbReference>
<gene>
    <name evidence="14" type="ORF">APTSU1_000908800</name>
</gene>
<dbReference type="InterPro" id="IPR048875">
    <property type="entry name" value="BIRC2-3-like_UBA"/>
</dbReference>
<dbReference type="Pfam" id="PF00653">
    <property type="entry name" value="BIR"/>
    <property type="match status" value="3"/>
</dbReference>
<dbReference type="SUPFAM" id="SSF47986">
    <property type="entry name" value="DEATH domain"/>
    <property type="match status" value="1"/>
</dbReference>
<keyword evidence="6" id="KW-0479">Metal-binding</keyword>
<evidence type="ECO:0000256" key="4">
    <source>
        <dbReference type="ARBA" id="ARBA00022490"/>
    </source>
</evidence>
<evidence type="ECO:0000256" key="5">
    <source>
        <dbReference type="ARBA" id="ARBA00022703"/>
    </source>
</evidence>
<evidence type="ECO:0000256" key="6">
    <source>
        <dbReference type="ARBA" id="ARBA00022723"/>
    </source>
</evidence>
<evidence type="ECO:0000256" key="11">
    <source>
        <dbReference type="PROSITE-ProRule" id="PRU00175"/>
    </source>
</evidence>
<keyword evidence="7" id="KW-0677">Repeat</keyword>
<evidence type="ECO:0000256" key="3">
    <source>
        <dbReference type="ARBA" id="ARBA00006672"/>
    </source>
</evidence>